<reference evidence="3 4" key="1">
    <citation type="submission" date="2024-09" db="EMBL/GenBank/DDBJ databases">
        <authorList>
            <person name="Sun Q."/>
            <person name="Mori K."/>
        </authorList>
    </citation>
    <scope>NUCLEOTIDE SEQUENCE [LARGE SCALE GENOMIC DNA]</scope>
    <source>
        <strain evidence="3 4">JCM 3307</strain>
    </source>
</reference>
<organism evidence="3 4">
    <name type="scientific">Dactylosporangium vinaceum</name>
    <dbReference type="NCBI Taxonomy" id="53362"/>
    <lineage>
        <taxon>Bacteria</taxon>
        <taxon>Bacillati</taxon>
        <taxon>Actinomycetota</taxon>
        <taxon>Actinomycetes</taxon>
        <taxon>Micromonosporales</taxon>
        <taxon>Micromonosporaceae</taxon>
        <taxon>Dactylosporangium</taxon>
    </lineage>
</organism>
<evidence type="ECO:0000313" key="4">
    <source>
        <dbReference type="Proteomes" id="UP001589608"/>
    </source>
</evidence>
<dbReference type="EMBL" id="JBHMCA010000063">
    <property type="protein sequence ID" value="MFB9449195.1"/>
    <property type="molecule type" value="Genomic_DNA"/>
</dbReference>
<dbReference type="PANTHER" id="PTHR34351">
    <property type="entry name" value="SLR1927 PROTEIN-RELATED"/>
    <property type="match status" value="1"/>
</dbReference>
<evidence type="ECO:0000256" key="1">
    <source>
        <dbReference type="SAM" id="Phobius"/>
    </source>
</evidence>
<proteinExistence type="predicted"/>
<keyword evidence="1" id="KW-0472">Membrane</keyword>
<comment type="caution">
    <text evidence="3">The sequence shown here is derived from an EMBL/GenBank/DDBJ whole genome shotgun (WGS) entry which is preliminary data.</text>
</comment>
<dbReference type="Pfam" id="PF01882">
    <property type="entry name" value="DUF58"/>
    <property type="match status" value="1"/>
</dbReference>
<sequence>MTALTALAPRVVPRLAPLWTRLAAVTALGWTVLAASAVALAAGTVAGWAEATLAGLTGLVAFALGAVFTIGRMQLLVTLEPRRRRLEPGRSTRVDVVVRNAAARAMLPLTLEVGTGAQAHTFRVPRLAAGGDPHVRDFPVDALRRGVIPVGPAGSVRGDPLGMWQRRVTWTGVTEIFVHPRTVRLAALGQGLLRDLEGRTTNDMSTSDLAFHTLREYVPGDDRRYIHWRSSAKTGSAGPVEQFMVRQFRDTRRTHLMVIVDGDPRSYPDPDDFETAVSVGASVAARAVEDGVDTTALVGDRWIGKDPGRRQHRGELLDMCARAATSPDAGLPGLTVRGLRVAPGTTSAVLVTGANPAPAALRKVTAQLPPGVRAVTIRVDPLAHARLLSTAALTVLTLARLEDLPMLLLKGEAA</sequence>
<evidence type="ECO:0000259" key="2">
    <source>
        <dbReference type="Pfam" id="PF01882"/>
    </source>
</evidence>
<dbReference type="Proteomes" id="UP001589608">
    <property type="component" value="Unassembled WGS sequence"/>
</dbReference>
<keyword evidence="1" id="KW-0812">Transmembrane</keyword>
<keyword evidence="4" id="KW-1185">Reference proteome</keyword>
<feature type="transmembrane region" description="Helical" evidence="1">
    <location>
        <begin position="51"/>
        <end position="75"/>
    </location>
</feature>
<dbReference type="InterPro" id="IPR002881">
    <property type="entry name" value="DUF58"/>
</dbReference>
<accession>A0ABV5MK04</accession>
<dbReference type="RefSeq" id="WP_223092860.1">
    <property type="nucleotide sequence ID" value="NZ_CP061913.1"/>
</dbReference>
<protein>
    <submittedName>
        <fullName evidence="3">DUF58 domain-containing protein</fullName>
    </submittedName>
</protein>
<gene>
    <name evidence="3" type="ORF">ACFFTR_39475</name>
</gene>
<evidence type="ECO:0000313" key="3">
    <source>
        <dbReference type="EMBL" id="MFB9449195.1"/>
    </source>
</evidence>
<keyword evidence="1" id="KW-1133">Transmembrane helix</keyword>
<name>A0ABV5MK04_9ACTN</name>
<feature type="domain" description="DUF58" evidence="2">
    <location>
        <begin position="214"/>
        <end position="298"/>
    </location>
</feature>
<dbReference type="PANTHER" id="PTHR34351:SF2">
    <property type="entry name" value="DUF58 DOMAIN-CONTAINING PROTEIN"/>
    <property type="match status" value="1"/>
</dbReference>